<evidence type="ECO:0000256" key="4">
    <source>
        <dbReference type="ARBA" id="ARBA00023008"/>
    </source>
</evidence>
<feature type="chain" id="PRO_5005504889" evidence="5">
    <location>
        <begin position="23"/>
        <end position="217"/>
    </location>
</feature>
<dbReference type="PANTHER" id="PTHR38439:SF3">
    <property type="entry name" value="COPPER-RESISTANT CUPROPROTEIN COPI"/>
    <property type="match status" value="1"/>
</dbReference>
<dbReference type="GO" id="GO:0009055">
    <property type="term" value="F:electron transfer activity"/>
    <property type="evidence" value="ECO:0007669"/>
    <property type="project" value="InterPro"/>
</dbReference>
<keyword evidence="8" id="KW-1185">Reference proteome</keyword>
<keyword evidence="5" id="KW-0732">Signal</keyword>
<keyword evidence="2" id="KW-0479">Metal-binding</keyword>
<dbReference type="AlphaFoldDB" id="A0A0K6IBU4"/>
<dbReference type="Proteomes" id="UP000183649">
    <property type="component" value="Unassembled WGS sequence"/>
</dbReference>
<sequence>MKMKKIRLSMLLLGAWPVFALAAANASGVENPSHEATPKRGASVSSEAAAMPGAMKGMNMQGMNMQGMGMSGVAANAASAPHASVHADADADASSIGNPGQATAATKNVDITMDDSMRFTPDVIHVQPGQTIRFVLINRGQIKHEMTIGSMAELKEHEKMMAAMPDMTDGAEPNMVAVPPGSKGELIWRFGKPGTVDFACTMPRHMEAGMVGKILVE</sequence>
<evidence type="ECO:0000256" key="3">
    <source>
        <dbReference type="ARBA" id="ARBA00022764"/>
    </source>
</evidence>
<name>A0A0K6IBU4_9BURK</name>
<evidence type="ECO:0000259" key="6">
    <source>
        <dbReference type="Pfam" id="PF00127"/>
    </source>
</evidence>
<feature type="domain" description="Blue (type 1) copper" evidence="6">
    <location>
        <begin position="111"/>
        <end position="217"/>
    </location>
</feature>
<dbReference type="InterPro" id="IPR000923">
    <property type="entry name" value="BlueCu_1"/>
</dbReference>
<dbReference type="Pfam" id="PF00127">
    <property type="entry name" value="Copper-bind"/>
    <property type="match status" value="1"/>
</dbReference>
<accession>A0A0K6IBU4</accession>
<evidence type="ECO:0000313" key="8">
    <source>
        <dbReference type="Proteomes" id="UP000183649"/>
    </source>
</evidence>
<proteinExistence type="predicted"/>
<dbReference type="CDD" id="cd04211">
    <property type="entry name" value="Cupredoxin_like_2"/>
    <property type="match status" value="1"/>
</dbReference>
<evidence type="ECO:0000256" key="5">
    <source>
        <dbReference type="SAM" id="SignalP"/>
    </source>
</evidence>
<comment type="subcellular location">
    <subcellularLocation>
        <location evidence="1">Periplasm</location>
    </subcellularLocation>
</comment>
<evidence type="ECO:0000256" key="2">
    <source>
        <dbReference type="ARBA" id="ARBA00022723"/>
    </source>
</evidence>
<protein>
    <submittedName>
        <fullName evidence="7">Uncharacterized copper-binding protein, cupredoxin-like subfamily</fullName>
    </submittedName>
</protein>
<reference evidence="8" key="1">
    <citation type="submission" date="2015-08" db="EMBL/GenBank/DDBJ databases">
        <authorList>
            <person name="Varghese N."/>
        </authorList>
    </citation>
    <scope>NUCLEOTIDE SEQUENCE [LARGE SCALE GENOMIC DNA]</scope>
    <source>
        <strain evidence="8">DSM 18181</strain>
    </source>
</reference>
<dbReference type="RefSeq" id="WP_245610082.1">
    <property type="nucleotide sequence ID" value="NZ_CYHF01000017.1"/>
</dbReference>
<feature type="signal peptide" evidence="5">
    <location>
        <begin position="1"/>
        <end position="22"/>
    </location>
</feature>
<keyword evidence="4" id="KW-0186">Copper</keyword>
<keyword evidence="3" id="KW-0574">Periplasm</keyword>
<dbReference type="SUPFAM" id="SSF49503">
    <property type="entry name" value="Cupredoxins"/>
    <property type="match status" value="1"/>
</dbReference>
<dbReference type="PANTHER" id="PTHR38439">
    <property type="entry name" value="AURACYANIN-B"/>
    <property type="match status" value="1"/>
</dbReference>
<dbReference type="EMBL" id="CYHF01000017">
    <property type="protein sequence ID" value="CUB00807.1"/>
    <property type="molecule type" value="Genomic_DNA"/>
</dbReference>
<organism evidence="7 8">
    <name type="scientific">Thiomonas bhubaneswarensis</name>
    <dbReference type="NCBI Taxonomy" id="339866"/>
    <lineage>
        <taxon>Bacteria</taxon>
        <taxon>Pseudomonadati</taxon>
        <taxon>Pseudomonadota</taxon>
        <taxon>Betaproteobacteria</taxon>
        <taxon>Burkholderiales</taxon>
        <taxon>Thiomonas</taxon>
    </lineage>
</organism>
<evidence type="ECO:0000256" key="1">
    <source>
        <dbReference type="ARBA" id="ARBA00004418"/>
    </source>
</evidence>
<dbReference type="InterPro" id="IPR050845">
    <property type="entry name" value="Cu-binding_ET"/>
</dbReference>
<dbReference type="Gene3D" id="2.60.40.420">
    <property type="entry name" value="Cupredoxins - blue copper proteins"/>
    <property type="match status" value="1"/>
</dbReference>
<dbReference type="STRING" id="339866.GCA_001418255_03035"/>
<gene>
    <name evidence="7" type="ORF">Ga0061069_11727</name>
</gene>
<evidence type="ECO:0000313" key="7">
    <source>
        <dbReference type="EMBL" id="CUB00807.1"/>
    </source>
</evidence>
<dbReference type="InterPro" id="IPR008972">
    <property type="entry name" value="Cupredoxin"/>
</dbReference>
<dbReference type="GO" id="GO:0042597">
    <property type="term" value="C:periplasmic space"/>
    <property type="evidence" value="ECO:0007669"/>
    <property type="project" value="UniProtKB-SubCell"/>
</dbReference>
<dbReference type="GO" id="GO:0005507">
    <property type="term" value="F:copper ion binding"/>
    <property type="evidence" value="ECO:0007669"/>
    <property type="project" value="InterPro"/>
</dbReference>